<dbReference type="FunFam" id="3.30.70.270:FF:000001">
    <property type="entry name" value="Diguanylate cyclase domain protein"/>
    <property type="match status" value="1"/>
</dbReference>
<dbReference type="Pfam" id="PF00990">
    <property type="entry name" value="GGDEF"/>
    <property type="match status" value="1"/>
</dbReference>
<dbReference type="EMBL" id="SMCS01000005">
    <property type="protein sequence ID" value="TCV93271.1"/>
    <property type="molecule type" value="Genomic_DNA"/>
</dbReference>
<evidence type="ECO:0000256" key="4">
    <source>
        <dbReference type="SAM" id="Phobius"/>
    </source>
</evidence>
<dbReference type="AlphaFoldDB" id="A0A4R3YM00"/>
<keyword evidence="4" id="KW-1133">Transmembrane helix</keyword>
<keyword evidence="4" id="KW-0472">Membrane</keyword>
<dbReference type="InterPro" id="IPR043128">
    <property type="entry name" value="Rev_trsase/Diguanyl_cyclase"/>
</dbReference>
<proteinExistence type="predicted"/>
<comment type="cofactor">
    <cofactor evidence="1">
        <name>Mg(2+)</name>
        <dbReference type="ChEBI" id="CHEBI:18420"/>
    </cofactor>
</comment>
<organism evidence="6 7">
    <name type="scientific">Luteibacter rhizovicinus</name>
    <dbReference type="NCBI Taxonomy" id="242606"/>
    <lineage>
        <taxon>Bacteria</taxon>
        <taxon>Pseudomonadati</taxon>
        <taxon>Pseudomonadota</taxon>
        <taxon>Gammaproteobacteria</taxon>
        <taxon>Lysobacterales</taxon>
        <taxon>Rhodanobacteraceae</taxon>
        <taxon>Luteibacter</taxon>
    </lineage>
</organism>
<dbReference type="PROSITE" id="PS50887">
    <property type="entry name" value="GGDEF"/>
    <property type="match status" value="1"/>
</dbReference>
<dbReference type="SUPFAM" id="SSF55073">
    <property type="entry name" value="Nucleotide cyclase"/>
    <property type="match status" value="1"/>
</dbReference>
<feature type="domain" description="GGDEF" evidence="5">
    <location>
        <begin position="255"/>
        <end position="385"/>
    </location>
</feature>
<dbReference type="PANTHER" id="PTHR45138">
    <property type="entry name" value="REGULATORY COMPONENTS OF SENSORY TRANSDUCTION SYSTEM"/>
    <property type="match status" value="1"/>
</dbReference>
<dbReference type="EC" id="2.7.7.65" evidence="2"/>
<dbReference type="RefSeq" id="WP_132144932.1">
    <property type="nucleotide sequence ID" value="NZ_SMCS01000005.1"/>
</dbReference>
<feature type="transmembrane region" description="Helical" evidence="4">
    <location>
        <begin position="194"/>
        <end position="214"/>
    </location>
</feature>
<evidence type="ECO:0000313" key="6">
    <source>
        <dbReference type="EMBL" id="TCV93271.1"/>
    </source>
</evidence>
<dbReference type="InterPro" id="IPR029787">
    <property type="entry name" value="Nucleotide_cyclase"/>
</dbReference>
<evidence type="ECO:0000313" key="7">
    <source>
        <dbReference type="Proteomes" id="UP000295645"/>
    </source>
</evidence>
<evidence type="ECO:0000256" key="3">
    <source>
        <dbReference type="ARBA" id="ARBA00034247"/>
    </source>
</evidence>
<dbReference type="Proteomes" id="UP000295645">
    <property type="component" value="Unassembled WGS sequence"/>
</dbReference>
<dbReference type="OrthoDB" id="9803824at2"/>
<accession>A0A4R3YM00</accession>
<dbReference type="CDD" id="cd01949">
    <property type="entry name" value="GGDEF"/>
    <property type="match status" value="1"/>
</dbReference>
<dbReference type="InterPro" id="IPR000160">
    <property type="entry name" value="GGDEF_dom"/>
</dbReference>
<feature type="transmembrane region" description="Helical" evidence="4">
    <location>
        <begin position="127"/>
        <end position="143"/>
    </location>
</feature>
<keyword evidence="4" id="KW-0812">Transmembrane</keyword>
<dbReference type="PANTHER" id="PTHR45138:SF9">
    <property type="entry name" value="DIGUANYLATE CYCLASE DGCM-RELATED"/>
    <property type="match status" value="1"/>
</dbReference>
<protein>
    <recommendedName>
        <fullName evidence="2">diguanylate cyclase</fullName>
        <ecNumber evidence="2">2.7.7.65</ecNumber>
    </recommendedName>
</protein>
<reference evidence="6 7" key="1">
    <citation type="submission" date="2019-03" db="EMBL/GenBank/DDBJ databases">
        <title>Above-ground endophytic microbial communities from plants in different locations in the United States.</title>
        <authorList>
            <person name="Frank C."/>
        </authorList>
    </citation>
    <scope>NUCLEOTIDE SEQUENCE [LARGE SCALE GENOMIC DNA]</scope>
    <source>
        <strain evidence="6 7">LP_13_YM</strain>
    </source>
</reference>
<keyword evidence="7" id="KW-1185">Reference proteome</keyword>
<dbReference type="SMART" id="SM00267">
    <property type="entry name" value="GGDEF"/>
    <property type="match status" value="1"/>
</dbReference>
<name>A0A4R3YM00_9GAMM</name>
<feature type="transmembrane region" description="Helical" evidence="4">
    <location>
        <begin position="155"/>
        <end position="174"/>
    </location>
</feature>
<evidence type="ECO:0000256" key="1">
    <source>
        <dbReference type="ARBA" id="ARBA00001946"/>
    </source>
</evidence>
<feature type="transmembrane region" description="Helical" evidence="4">
    <location>
        <begin position="98"/>
        <end position="115"/>
    </location>
</feature>
<feature type="transmembrane region" description="Helical" evidence="4">
    <location>
        <begin position="40"/>
        <end position="59"/>
    </location>
</feature>
<feature type="transmembrane region" description="Helical" evidence="4">
    <location>
        <begin position="12"/>
        <end position="33"/>
    </location>
</feature>
<gene>
    <name evidence="6" type="ORF">EC912_105131</name>
</gene>
<comment type="caution">
    <text evidence="6">The sequence shown here is derived from an EMBL/GenBank/DDBJ whole genome shotgun (WGS) entry which is preliminary data.</text>
</comment>
<sequence length="385" mass="41619">MGTAGHLDVYTLGIIGLAVGVTISLSFTLLSMVLRGMLALHIWAVSFWLLTLAGLAQGYDENTTFLSTIIGSVLIAVANGLMLMGIAYHIGYPLKTRWPAAVIALFLAIQVAFLIDPPPQQVEATVFGIKSIVWDAWMVWLLLRRAPPEMRISCAFTALIFIVDTFFYIARAGASIYPDIESHAVLATLLTTSNYLFGILCTFLLSTGFTLMLAQRLTHDLRRAADTDGLTGLLNRAAVVSEGSRLIADCRNRGRASAVLMFDLDNFKAVNDQWGHAAGDEVLKHFVHVIRAAGVPGNALFSRYGGEEFLLVVPEIGSEHAIELAELMRSRVAGEPALFSRQAIPFTTSVGVSASPSPELNSLIESADAALYRAKHAGRNRVTAA</sequence>
<comment type="catalytic activity">
    <reaction evidence="3">
        <text>2 GTP = 3',3'-c-di-GMP + 2 diphosphate</text>
        <dbReference type="Rhea" id="RHEA:24898"/>
        <dbReference type="ChEBI" id="CHEBI:33019"/>
        <dbReference type="ChEBI" id="CHEBI:37565"/>
        <dbReference type="ChEBI" id="CHEBI:58805"/>
        <dbReference type="EC" id="2.7.7.65"/>
    </reaction>
</comment>
<feature type="transmembrane region" description="Helical" evidence="4">
    <location>
        <begin position="65"/>
        <end position="86"/>
    </location>
</feature>
<dbReference type="InterPro" id="IPR050469">
    <property type="entry name" value="Diguanylate_Cyclase"/>
</dbReference>
<dbReference type="Gene3D" id="3.30.70.270">
    <property type="match status" value="1"/>
</dbReference>
<evidence type="ECO:0000256" key="2">
    <source>
        <dbReference type="ARBA" id="ARBA00012528"/>
    </source>
</evidence>
<evidence type="ECO:0000259" key="5">
    <source>
        <dbReference type="PROSITE" id="PS50887"/>
    </source>
</evidence>
<dbReference type="NCBIfam" id="TIGR00254">
    <property type="entry name" value="GGDEF"/>
    <property type="match status" value="1"/>
</dbReference>
<dbReference type="GO" id="GO:0052621">
    <property type="term" value="F:diguanylate cyclase activity"/>
    <property type="evidence" value="ECO:0007669"/>
    <property type="project" value="UniProtKB-EC"/>
</dbReference>